<keyword evidence="1" id="KW-0812">Transmembrane</keyword>
<proteinExistence type="predicted"/>
<dbReference type="EMBL" id="BPVZ01000190">
    <property type="protein sequence ID" value="GKV45131.1"/>
    <property type="molecule type" value="Genomic_DNA"/>
</dbReference>
<dbReference type="AlphaFoldDB" id="A0AAV5M8C3"/>
<keyword evidence="1" id="KW-1133">Transmembrane helix</keyword>
<comment type="caution">
    <text evidence="2">The sequence shown here is derived from an EMBL/GenBank/DDBJ whole genome shotgun (WGS) entry which is preliminary data.</text>
</comment>
<keyword evidence="3" id="KW-1185">Reference proteome</keyword>
<sequence length="149" mass="16368">MMVLCATTLFADVSLGRGGRFNFRTRHWSQILRTISILSGSLAIISLLSIIQLYVALVSLLVWLLLATHLTSSLIQDLNQPLIPSTTSNRVANFTSTISESINMVFGTMKNWATNLFQRCTAGIPVINIRNLFDRRISGTATGMVGLPV</sequence>
<reference evidence="2 3" key="1">
    <citation type="journal article" date="2021" name="Commun. Biol.">
        <title>The genome of Shorea leprosula (Dipterocarpaceae) highlights the ecological relevance of drought in aseasonal tropical rainforests.</title>
        <authorList>
            <person name="Ng K.K.S."/>
            <person name="Kobayashi M.J."/>
            <person name="Fawcett J.A."/>
            <person name="Hatakeyama M."/>
            <person name="Paape T."/>
            <person name="Ng C.H."/>
            <person name="Ang C.C."/>
            <person name="Tnah L.H."/>
            <person name="Lee C.T."/>
            <person name="Nishiyama T."/>
            <person name="Sese J."/>
            <person name="O'Brien M.J."/>
            <person name="Copetti D."/>
            <person name="Mohd Noor M.I."/>
            <person name="Ong R.C."/>
            <person name="Putra M."/>
            <person name="Sireger I.Z."/>
            <person name="Indrioko S."/>
            <person name="Kosugi Y."/>
            <person name="Izuno A."/>
            <person name="Isagi Y."/>
            <person name="Lee S.L."/>
            <person name="Shimizu K.K."/>
        </authorList>
    </citation>
    <scope>NUCLEOTIDE SEQUENCE [LARGE SCALE GENOMIC DNA]</scope>
    <source>
        <strain evidence="2">214</strain>
    </source>
</reference>
<evidence type="ECO:0000313" key="3">
    <source>
        <dbReference type="Proteomes" id="UP001054252"/>
    </source>
</evidence>
<protein>
    <submittedName>
        <fullName evidence="2">Uncharacterized protein</fullName>
    </submittedName>
</protein>
<accession>A0AAV5M8C3</accession>
<gene>
    <name evidence="2" type="ORF">SLEP1_g52247</name>
</gene>
<keyword evidence="1" id="KW-0472">Membrane</keyword>
<organism evidence="2 3">
    <name type="scientific">Rubroshorea leprosula</name>
    <dbReference type="NCBI Taxonomy" id="152421"/>
    <lineage>
        <taxon>Eukaryota</taxon>
        <taxon>Viridiplantae</taxon>
        <taxon>Streptophyta</taxon>
        <taxon>Embryophyta</taxon>
        <taxon>Tracheophyta</taxon>
        <taxon>Spermatophyta</taxon>
        <taxon>Magnoliopsida</taxon>
        <taxon>eudicotyledons</taxon>
        <taxon>Gunneridae</taxon>
        <taxon>Pentapetalae</taxon>
        <taxon>rosids</taxon>
        <taxon>malvids</taxon>
        <taxon>Malvales</taxon>
        <taxon>Dipterocarpaceae</taxon>
        <taxon>Rubroshorea</taxon>
    </lineage>
</organism>
<dbReference type="Proteomes" id="UP001054252">
    <property type="component" value="Unassembled WGS sequence"/>
</dbReference>
<feature type="transmembrane region" description="Helical" evidence="1">
    <location>
        <begin position="40"/>
        <end position="66"/>
    </location>
</feature>
<name>A0AAV5M8C3_9ROSI</name>
<evidence type="ECO:0000313" key="2">
    <source>
        <dbReference type="EMBL" id="GKV45131.1"/>
    </source>
</evidence>
<evidence type="ECO:0000256" key="1">
    <source>
        <dbReference type="SAM" id="Phobius"/>
    </source>
</evidence>